<evidence type="ECO:0000313" key="4">
    <source>
        <dbReference type="EMBL" id="MDF2255835.1"/>
    </source>
</evidence>
<keyword evidence="2 4" id="KW-0378">Hydrolase</keyword>
<gene>
    <name evidence="4" type="ORF">P2L57_08880</name>
</gene>
<reference evidence="4 5" key="1">
    <citation type="submission" date="2023-03" db="EMBL/GenBank/DDBJ databases">
        <title>Draft genome sequence of type strain Streptomyces ferralitis JCM 14344.</title>
        <authorList>
            <person name="Klaysubun C."/>
            <person name="Duangmal K."/>
        </authorList>
    </citation>
    <scope>NUCLEOTIDE SEQUENCE [LARGE SCALE GENOMIC DNA]</scope>
    <source>
        <strain evidence="4 5">JCM 14344</strain>
    </source>
</reference>
<evidence type="ECO:0000259" key="3">
    <source>
        <dbReference type="Pfam" id="PF07859"/>
    </source>
</evidence>
<name>A0ABT5YW98_9ACTN</name>
<protein>
    <submittedName>
        <fullName evidence="4">Alpha/beta hydrolase</fullName>
    </submittedName>
</protein>
<accession>A0ABT5YW98</accession>
<dbReference type="Pfam" id="PF07859">
    <property type="entry name" value="Abhydrolase_3"/>
    <property type="match status" value="1"/>
</dbReference>
<dbReference type="InterPro" id="IPR029058">
    <property type="entry name" value="AB_hydrolase_fold"/>
</dbReference>
<dbReference type="InterPro" id="IPR013094">
    <property type="entry name" value="AB_hydrolase_3"/>
</dbReference>
<proteinExistence type="inferred from homology"/>
<dbReference type="SUPFAM" id="SSF53474">
    <property type="entry name" value="alpha/beta-Hydrolases"/>
    <property type="match status" value="1"/>
</dbReference>
<dbReference type="PANTHER" id="PTHR48081">
    <property type="entry name" value="AB HYDROLASE SUPERFAMILY PROTEIN C4A8.06C"/>
    <property type="match status" value="1"/>
</dbReference>
<dbReference type="RefSeq" id="WP_275811011.1">
    <property type="nucleotide sequence ID" value="NZ_BAAANM010000019.1"/>
</dbReference>
<dbReference type="InterPro" id="IPR050300">
    <property type="entry name" value="GDXG_lipolytic_enzyme"/>
</dbReference>
<dbReference type="Proteomes" id="UP001220022">
    <property type="component" value="Unassembled WGS sequence"/>
</dbReference>
<dbReference type="PANTHER" id="PTHR48081:SF30">
    <property type="entry name" value="ACETYL-HYDROLASE LIPR-RELATED"/>
    <property type="match status" value="1"/>
</dbReference>
<comment type="caution">
    <text evidence="4">The sequence shown here is derived from an EMBL/GenBank/DDBJ whole genome shotgun (WGS) entry which is preliminary data.</text>
</comment>
<dbReference type="EMBL" id="JARHTQ010000004">
    <property type="protein sequence ID" value="MDF2255835.1"/>
    <property type="molecule type" value="Genomic_DNA"/>
</dbReference>
<comment type="similarity">
    <text evidence="1">Belongs to the 'GDXG' lipolytic enzyme family.</text>
</comment>
<evidence type="ECO:0000256" key="1">
    <source>
        <dbReference type="ARBA" id="ARBA00010515"/>
    </source>
</evidence>
<sequence length="298" mass="31256">MSQQQREMVDQILRRSPVDLGGDVTEQRELFQQLVSARPVPDDVIAEPGVLGGIPVVFVQVASAVTNGVVLYFHGGCFAVGSAQASVGLAADLARKAGVRVVSVDYRLAPEHPWPAALDDALDAYRALVERERGAEPIAVLGESAGANLATAVMLAARNEGSLPQPSCAVLFSPWADLTVPARTSDAGVDPVINAAALRVRAEDYLQGADPLDGLLSPVHADLTGLPPVLIQAGSHEYLLDDAVRLAARAAAHHVAVTLDVTPQVLHVFQAFAAVLDEGDAALTRAGEFLRGHLADRA</sequence>
<feature type="domain" description="Alpha/beta hydrolase fold-3" evidence="3">
    <location>
        <begin position="70"/>
        <end position="270"/>
    </location>
</feature>
<dbReference type="GO" id="GO:0016787">
    <property type="term" value="F:hydrolase activity"/>
    <property type="evidence" value="ECO:0007669"/>
    <property type="project" value="UniProtKB-KW"/>
</dbReference>
<keyword evidence="5" id="KW-1185">Reference proteome</keyword>
<organism evidence="4 5">
    <name type="scientific">Streptantibioticus ferralitis</name>
    <dbReference type="NCBI Taxonomy" id="236510"/>
    <lineage>
        <taxon>Bacteria</taxon>
        <taxon>Bacillati</taxon>
        <taxon>Actinomycetota</taxon>
        <taxon>Actinomycetes</taxon>
        <taxon>Kitasatosporales</taxon>
        <taxon>Streptomycetaceae</taxon>
        <taxon>Streptantibioticus</taxon>
    </lineage>
</organism>
<evidence type="ECO:0000313" key="5">
    <source>
        <dbReference type="Proteomes" id="UP001220022"/>
    </source>
</evidence>
<dbReference type="Gene3D" id="3.40.50.1820">
    <property type="entry name" value="alpha/beta hydrolase"/>
    <property type="match status" value="1"/>
</dbReference>
<evidence type="ECO:0000256" key="2">
    <source>
        <dbReference type="ARBA" id="ARBA00022801"/>
    </source>
</evidence>